<organism evidence="1 2">
    <name type="scientific">Pangasius djambal</name>
    <dbReference type="NCBI Taxonomy" id="1691987"/>
    <lineage>
        <taxon>Eukaryota</taxon>
        <taxon>Metazoa</taxon>
        <taxon>Chordata</taxon>
        <taxon>Craniata</taxon>
        <taxon>Vertebrata</taxon>
        <taxon>Euteleostomi</taxon>
        <taxon>Actinopterygii</taxon>
        <taxon>Neopterygii</taxon>
        <taxon>Teleostei</taxon>
        <taxon>Ostariophysi</taxon>
        <taxon>Siluriformes</taxon>
        <taxon>Pangasiidae</taxon>
        <taxon>Pangasius</taxon>
    </lineage>
</organism>
<evidence type="ECO:0000313" key="1">
    <source>
        <dbReference type="EMBL" id="MCJ8728528.1"/>
    </source>
</evidence>
<dbReference type="EMBL" id="CM040975">
    <property type="protein sequence ID" value="MCJ8728528.1"/>
    <property type="molecule type" value="Genomic_DNA"/>
</dbReference>
<protein>
    <submittedName>
        <fullName evidence="1">Uncharacterized protein</fullName>
    </submittedName>
</protein>
<dbReference type="Proteomes" id="UP000830395">
    <property type="component" value="Chromosome 1"/>
</dbReference>
<reference evidence="1" key="1">
    <citation type="submission" date="2020-02" db="EMBL/GenBank/DDBJ databases">
        <title>Genome sequencing of the panga catfish, Pangasius djambal.</title>
        <authorList>
            <person name="Wen M."/>
            <person name="Zahm M."/>
            <person name="Roques C."/>
            <person name="Cabau C."/>
            <person name="Klopp C."/>
            <person name="Donnadieu C."/>
            <person name="Jouanno E."/>
            <person name="Avarre J.-C."/>
            <person name="Campet M."/>
            <person name="Ha T."/>
            <person name="Dugue R."/>
            <person name="Lampietro C."/>
            <person name="Louis A."/>
            <person name="Herpin A."/>
            <person name="Echchiki A."/>
            <person name="Berthelot C."/>
            <person name="Parey E."/>
            <person name="Roest-Crollius H."/>
            <person name="Braasch I."/>
            <person name="Postlethwait J.H."/>
            <person name="Bobe J."/>
            <person name="Montfort J."/>
            <person name="Bouchez O."/>
            <person name="Begum T."/>
            <person name="Schartl M."/>
            <person name="Gustiano R."/>
            <person name="Guiguen Y."/>
        </authorList>
    </citation>
    <scope>NUCLEOTIDE SEQUENCE</scope>
    <source>
        <strain evidence="1">Pdj_M5554</strain>
    </source>
</reference>
<evidence type="ECO:0000313" key="2">
    <source>
        <dbReference type="Proteomes" id="UP000830395"/>
    </source>
</evidence>
<proteinExistence type="predicted"/>
<gene>
    <name evidence="1" type="ORF">PDJAM_G00005480</name>
</gene>
<name>A0ACC5XYU8_9TELE</name>
<keyword evidence="2" id="KW-1185">Reference proteome</keyword>
<comment type="caution">
    <text evidence="1">The sequence shown here is derived from an EMBL/GenBank/DDBJ whole genome shotgun (WGS) entry which is preliminary data.</text>
</comment>
<sequence>MVAAPPPTPPLLVSGGPGSGKSLLLAKWIELQQKHSPNTLILYHFVGPALSTSAEPVLIIKRLTVKVNTHMPLTVIVKALQY</sequence>
<accession>A0ACC5XYU8</accession>